<dbReference type="OrthoDB" id="5504063at2"/>
<evidence type="ECO:0000256" key="3">
    <source>
        <dbReference type="ARBA" id="ARBA00023163"/>
    </source>
</evidence>
<dbReference type="InterPro" id="IPR036388">
    <property type="entry name" value="WH-like_DNA-bd_sf"/>
</dbReference>
<dbReference type="InterPro" id="IPR011711">
    <property type="entry name" value="GntR_C"/>
</dbReference>
<name>A0A1G6LF27_9BACT</name>
<reference evidence="6" key="1">
    <citation type="submission" date="2016-10" db="EMBL/GenBank/DDBJ databases">
        <authorList>
            <person name="Varghese N."/>
            <person name="Submissions S."/>
        </authorList>
    </citation>
    <scope>NUCLEOTIDE SEQUENCE [LARGE SCALE GENOMIC DNA]</scope>
    <source>
        <strain evidence="6">DSM 8415</strain>
    </source>
</reference>
<dbReference type="SUPFAM" id="SSF46785">
    <property type="entry name" value="Winged helix' DNA-binding domain"/>
    <property type="match status" value="1"/>
</dbReference>
<dbReference type="PANTHER" id="PTHR43537:SF24">
    <property type="entry name" value="GLUCONATE OPERON TRANSCRIPTIONAL REPRESSOR"/>
    <property type="match status" value="1"/>
</dbReference>
<dbReference type="Pfam" id="PF07729">
    <property type="entry name" value="FCD"/>
    <property type="match status" value="1"/>
</dbReference>
<dbReference type="Gene3D" id="1.20.120.530">
    <property type="entry name" value="GntR ligand-binding domain-like"/>
    <property type="match status" value="1"/>
</dbReference>
<dbReference type="InterPro" id="IPR000524">
    <property type="entry name" value="Tscrpt_reg_HTH_GntR"/>
</dbReference>
<dbReference type="CDD" id="cd07377">
    <property type="entry name" value="WHTH_GntR"/>
    <property type="match status" value="1"/>
</dbReference>
<evidence type="ECO:0000313" key="6">
    <source>
        <dbReference type="Proteomes" id="UP000199411"/>
    </source>
</evidence>
<evidence type="ECO:0000256" key="1">
    <source>
        <dbReference type="ARBA" id="ARBA00023015"/>
    </source>
</evidence>
<feature type="domain" description="HTH gntR-type" evidence="4">
    <location>
        <begin position="6"/>
        <end position="73"/>
    </location>
</feature>
<dbReference type="GO" id="GO:0003677">
    <property type="term" value="F:DNA binding"/>
    <property type="evidence" value="ECO:0007669"/>
    <property type="project" value="UniProtKB-KW"/>
</dbReference>
<dbReference type="InterPro" id="IPR036390">
    <property type="entry name" value="WH_DNA-bd_sf"/>
</dbReference>
<keyword evidence="6" id="KW-1185">Reference proteome</keyword>
<dbReference type="SUPFAM" id="SSF48008">
    <property type="entry name" value="GntR ligand-binding domain-like"/>
    <property type="match status" value="1"/>
</dbReference>
<dbReference type="InterPro" id="IPR008920">
    <property type="entry name" value="TF_FadR/GntR_C"/>
</dbReference>
<dbReference type="PROSITE" id="PS50949">
    <property type="entry name" value="HTH_GNTR"/>
    <property type="match status" value="1"/>
</dbReference>
<dbReference type="Pfam" id="PF00392">
    <property type="entry name" value="GntR"/>
    <property type="match status" value="1"/>
</dbReference>
<dbReference type="Proteomes" id="UP000199411">
    <property type="component" value="Unassembled WGS sequence"/>
</dbReference>
<dbReference type="GO" id="GO:0003700">
    <property type="term" value="F:DNA-binding transcription factor activity"/>
    <property type="evidence" value="ECO:0007669"/>
    <property type="project" value="InterPro"/>
</dbReference>
<protein>
    <submittedName>
        <fullName evidence="5">DNA-binding transcriptional regulator, GntR family</fullName>
    </submittedName>
</protein>
<dbReference type="AlphaFoldDB" id="A0A1G6LF27"/>
<keyword evidence="2 5" id="KW-0238">DNA-binding</keyword>
<dbReference type="RefSeq" id="WP_025391872.1">
    <property type="nucleotide sequence ID" value="NZ_FMYU01000005.1"/>
</dbReference>
<evidence type="ECO:0000313" key="5">
    <source>
        <dbReference type="EMBL" id="SDC41814.1"/>
    </source>
</evidence>
<organism evidence="5 6">
    <name type="scientific">Desulfurella multipotens</name>
    <dbReference type="NCBI Taxonomy" id="79269"/>
    <lineage>
        <taxon>Bacteria</taxon>
        <taxon>Pseudomonadati</taxon>
        <taxon>Campylobacterota</taxon>
        <taxon>Desulfurellia</taxon>
        <taxon>Desulfurellales</taxon>
        <taxon>Desulfurellaceae</taxon>
        <taxon>Desulfurella</taxon>
    </lineage>
</organism>
<proteinExistence type="predicted"/>
<evidence type="ECO:0000256" key="2">
    <source>
        <dbReference type="ARBA" id="ARBA00023125"/>
    </source>
</evidence>
<dbReference type="PANTHER" id="PTHR43537">
    <property type="entry name" value="TRANSCRIPTIONAL REGULATOR, GNTR FAMILY"/>
    <property type="match status" value="1"/>
</dbReference>
<sequence>MEINLKSLREQVYEYLKDQINKQNLKGGDYIDINALSNKLKISKTPLRDALLQLEMEGFVTIKPRKGILINELSLEEIKYFYEIIGALECSIIHKVCSHIDTNIIEKLKEFNTKMQKAIDDSDFDLYYKNNVDFHNTYLCLSKNHHALKIIDNLRQRLYDFPRKKYYLPEWEKRSIKEHDIFIDLLQNDCLKAALFIKDVHWSFDVQKEFIMEYYFK</sequence>
<dbReference type="EMBL" id="FMYU01000005">
    <property type="protein sequence ID" value="SDC41814.1"/>
    <property type="molecule type" value="Genomic_DNA"/>
</dbReference>
<evidence type="ECO:0000259" key="4">
    <source>
        <dbReference type="PROSITE" id="PS50949"/>
    </source>
</evidence>
<accession>A0A1G6LF27</accession>
<dbReference type="Gene3D" id="1.10.10.10">
    <property type="entry name" value="Winged helix-like DNA-binding domain superfamily/Winged helix DNA-binding domain"/>
    <property type="match status" value="1"/>
</dbReference>
<keyword evidence="1" id="KW-0805">Transcription regulation</keyword>
<keyword evidence="3" id="KW-0804">Transcription</keyword>
<dbReference type="SMART" id="SM00345">
    <property type="entry name" value="HTH_GNTR"/>
    <property type="match status" value="1"/>
</dbReference>
<gene>
    <name evidence="5" type="ORF">SAMN05660835_00796</name>
</gene>